<reference evidence="1" key="2">
    <citation type="journal article" date="2022" name="New Phytol.">
        <title>Evolutionary transition to the ectomycorrhizal habit in the genomes of a hyperdiverse lineage of mushroom-forming fungi.</title>
        <authorList>
            <person name="Looney B."/>
            <person name="Miyauchi S."/>
            <person name="Morin E."/>
            <person name="Drula E."/>
            <person name="Courty P.E."/>
            <person name="Kohler A."/>
            <person name="Kuo A."/>
            <person name="LaButti K."/>
            <person name="Pangilinan J."/>
            <person name="Lipzen A."/>
            <person name="Riley R."/>
            <person name="Andreopoulos W."/>
            <person name="He G."/>
            <person name="Johnson J."/>
            <person name="Nolan M."/>
            <person name="Tritt A."/>
            <person name="Barry K.W."/>
            <person name="Grigoriev I.V."/>
            <person name="Nagy L.G."/>
            <person name="Hibbett D."/>
            <person name="Henrissat B."/>
            <person name="Matheny P.B."/>
            <person name="Labbe J."/>
            <person name="Martin F.M."/>
        </authorList>
    </citation>
    <scope>NUCLEOTIDE SEQUENCE</scope>
    <source>
        <strain evidence="1">HHB10654</strain>
    </source>
</reference>
<organism evidence="1 2">
    <name type="scientific">Artomyces pyxidatus</name>
    <dbReference type="NCBI Taxonomy" id="48021"/>
    <lineage>
        <taxon>Eukaryota</taxon>
        <taxon>Fungi</taxon>
        <taxon>Dikarya</taxon>
        <taxon>Basidiomycota</taxon>
        <taxon>Agaricomycotina</taxon>
        <taxon>Agaricomycetes</taxon>
        <taxon>Russulales</taxon>
        <taxon>Auriscalpiaceae</taxon>
        <taxon>Artomyces</taxon>
    </lineage>
</organism>
<name>A0ACB8SP92_9AGAM</name>
<evidence type="ECO:0000313" key="2">
    <source>
        <dbReference type="Proteomes" id="UP000814140"/>
    </source>
</evidence>
<dbReference type="EMBL" id="MU277240">
    <property type="protein sequence ID" value="KAI0058017.1"/>
    <property type="molecule type" value="Genomic_DNA"/>
</dbReference>
<dbReference type="Proteomes" id="UP000814140">
    <property type="component" value="Unassembled WGS sequence"/>
</dbReference>
<evidence type="ECO:0000313" key="1">
    <source>
        <dbReference type="EMBL" id="KAI0058017.1"/>
    </source>
</evidence>
<protein>
    <submittedName>
        <fullName evidence="1">Uncharacterized protein</fullName>
    </submittedName>
</protein>
<gene>
    <name evidence="1" type="ORF">BV25DRAFT_1811567</name>
</gene>
<sequence length="110" mass="12625">MKLAVFSLLEHRNSRVPINRLPVEILARVFSFYARIDIPGATMRAVSPATPRRRSLGWITITFVCRRWRQVASHHASLWSTVKFALGWEWAKEMVSRAKSVPLDVVVVKP</sequence>
<reference evidence="1" key="1">
    <citation type="submission" date="2021-03" db="EMBL/GenBank/DDBJ databases">
        <authorList>
            <consortium name="DOE Joint Genome Institute"/>
            <person name="Ahrendt S."/>
            <person name="Looney B.P."/>
            <person name="Miyauchi S."/>
            <person name="Morin E."/>
            <person name="Drula E."/>
            <person name="Courty P.E."/>
            <person name="Chicoki N."/>
            <person name="Fauchery L."/>
            <person name="Kohler A."/>
            <person name="Kuo A."/>
            <person name="Labutti K."/>
            <person name="Pangilinan J."/>
            <person name="Lipzen A."/>
            <person name="Riley R."/>
            <person name="Andreopoulos W."/>
            <person name="He G."/>
            <person name="Johnson J."/>
            <person name="Barry K.W."/>
            <person name="Grigoriev I.V."/>
            <person name="Nagy L."/>
            <person name="Hibbett D."/>
            <person name="Henrissat B."/>
            <person name="Matheny P.B."/>
            <person name="Labbe J."/>
            <person name="Martin F."/>
        </authorList>
    </citation>
    <scope>NUCLEOTIDE SEQUENCE</scope>
    <source>
        <strain evidence="1">HHB10654</strain>
    </source>
</reference>
<accession>A0ACB8SP92</accession>
<proteinExistence type="predicted"/>
<feature type="non-terminal residue" evidence="1">
    <location>
        <position position="110"/>
    </location>
</feature>
<keyword evidence="2" id="KW-1185">Reference proteome</keyword>
<comment type="caution">
    <text evidence="1">The sequence shown here is derived from an EMBL/GenBank/DDBJ whole genome shotgun (WGS) entry which is preliminary data.</text>
</comment>